<proteinExistence type="predicted"/>
<dbReference type="AlphaFoldDB" id="A0A2I1Z2S1"/>
<comment type="caution">
    <text evidence="1">The sequence shown here is derived from an EMBL/GenBank/DDBJ whole genome shotgun (WGS) entry which is preliminary data.</text>
</comment>
<gene>
    <name evidence="1" type="ORF">CYK18_04160</name>
</gene>
<dbReference type="EMBL" id="PKIE01000001">
    <property type="protein sequence ID" value="PLA61392.1"/>
    <property type="molecule type" value="Genomic_DNA"/>
</dbReference>
<evidence type="ECO:0000313" key="1">
    <source>
        <dbReference type="EMBL" id="PLA61392.1"/>
    </source>
</evidence>
<accession>A0A2I1Z2S1</accession>
<reference evidence="1 2" key="1">
    <citation type="submission" date="2017-12" db="EMBL/GenBank/DDBJ databases">
        <title>Phylogenetic diversity of female urinary microbiome.</title>
        <authorList>
            <person name="Thomas-White K."/>
            <person name="Wolfe A.J."/>
        </authorList>
    </citation>
    <scope>NUCLEOTIDE SEQUENCE [LARGE SCALE GENOMIC DNA]</scope>
    <source>
        <strain evidence="1 2">UMB1341</strain>
    </source>
</reference>
<name>A0A2I1Z2S1_STRMT</name>
<dbReference type="Proteomes" id="UP000234971">
    <property type="component" value="Unassembled WGS sequence"/>
</dbReference>
<organism evidence="1 2">
    <name type="scientific">Streptococcus mitis</name>
    <dbReference type="NCBI Taxonomy" id="28037"/>
    <lineage>
        <taxon>Bacteria</taxon>
        <taxon>Bacillati</taxon>
        <taxon>Bacillota</taxon>
        <taxon>Bacilli</taxon>
        <taxon>Lactobacillales</taxon>
        <taxon>Streptococcaceae</taxon>
        <taxon>Streptococcus</taxon>
        <taxon>Streptococcus mitis group</taxon>
    </lineage>
</organism>
<sequence length="80" mass="9461">MTTILIWLNKVNDSLREGKFKISSLNFSCFLTIFKNQQARMLDLLRFLRKVTFLSLKIIPCLQVPNGPFFGIIFYNENDW</sequence>
<protein>
    <submittedName>
        <fullName evidence="1">Uncharacterized protein</fullName>
    </submittedName>
</protein>
<evidence type="ECO:0000313" key="2">
    <source>
        <dbReference type="Proteomes" id="UP000234971"/>
    </source>
</evidence>